<evidence type="ECO:0000313" key="4">
    <source>
        <dbReference type="Proteomes" id="UP000663889"/>
    </source>
</evidence>
<dbReference type="Proteomes" id="UP000663889">
    <property type="component" value="Unassembled WGS sequence"/>
</dbReference>
<dbReference type="EMBL" id="CAJNOU010000200">
    <property type="protein sequence ID" value="CAF0912281.1"/>
    <property type="molecule type" value="Genomic_DNA"/>
</dbReference>
<accession>A0A814AF54</accession>
<proteinExistence type="predicted"/>
<evidence type="ECO:0000256" key="1">
    <source>
        <dbReference type="SAM" id="MobiDB-lite"/>
    </source>
</evidence>
<gene>
    <name evidence="3" type="ORF">FNK824_LOCUS21162</name>
    <name evidence="2" type="ORF">SEV965_LOCUS6206</name>
</gene>
<feature type="region of interest" description="Disordered" evidence="1">
    <location>
        <begin position="78"/>
        <end position="97"/>
    </location>
</feature>
<dbReference type="AlphaFoldDB" id="A0A814AF54"/>
<evidence type="ECO:0000313" key="3">
    <source>
        <dbReference type="EMBL" id="CAF3912325.1"/>
    </source>
</evidence>
<sequence length="97" mass="11204">MGLFYSLINSLISNNEQIQKPCGQPGCCSLYPHVKQQKLNSQSTLPPNIIAKYNSIYPSQIYTELSMNNSNICRTSSIKRNQRRIISKNKKQTRRRK</sequence>
<feature type="compositionally biased region" description="Basic residues" evidence="1">
    <location>
        <begin position="80"/>
        <end position="97"/>
    </location>
</feature>
<name>A0A814AF54_9BILA</name>
<comment type="caution">
    <text evidence="2">The sequence shown here is derived from an EMBL/GenBank/DDBJ whole genome shotgun (WGS) entry which is preliminary data.</text>
</comment>
<dbReference type="Proteomes" id="UP000663874">
    <property type="component" value="Unassembled WGS sequence"/>
</dbReference>
<organism evidence="2 4">
    <name type="scientific">Rotaria sordida</name>
    <dbReference type="NCBI Taxonomy" id="392033"/>
    <lineage>
        <taxon>Eukaryota</taxon>
        <taxon>Metazoa</taxon>
        <taxon>Spiralia</taxon>
        <taxon>Gnathifera</taxon>
        <taxon>Rotifera</taxon>
        <taxon>Eurotatoria</taxon>
        <taxon>Bdelloidea</taxon>
        <taxon>Philodinida</taxon>
        <taxon>Philodinidae</taxon>
        <taxon>Rotaria</taxon>
    </lineage>
</organism>
<protein>
    <submittedName>
        <fullName evidence="2">Uncharacterized protein</fullName>
    </submittedName>
</protein>
<dbReference type="EMBL" id="CAJOBE010004022">
    <property type="protein sequence ID" value="CAF3912325.1"/>
    <property type="molecule type" value="Genomic_DNA"/>
</dbReference>
<reference evidence="2" key="1">
    <citation type="submission" date="2021-02" db="EMBL/GenBank/DDBJ databases">
        <authorList>
            <person name="Nowell W R."/>
        </authorList>
    </citation>
    <scope>NUCLEOTIDE SEQUENCE</scope>
</reference>
<evidence type="ECO:0000313" key="2">
    <source>
        <dbReference type="EMBL" id="CAF0912281.1"/>
    </source>
</evidence>